<proteinExistence type="predicted"/>
<comment type="caution">
    <text evidence="2">The sequence shown here is derived from an EMBL/GenBank/DDBJ whole genome shotgun (WGS) entry which is preliminary data.</text>
</comment>
<organism evidence="2 3">
    <name type="scientific">Araneus ventricosus</name>
    <name type="common">Orbweaver spider</name>
    <name type="synonym">Epeira ventricosa</name>
    <dbReference type="NCBI Taxonomy" id="182803"/>
    <lineage>
        <taxon>Eukaryota</taxon>
        <taxon>Metazoa</taxon>
        <taxon>Ecdysozoa</taxon>
        <taxon>Arthropoda</taxon>
        <taxon>Chelicerata</taxon>
        <taxon>Arachnida</taxon>
        <taxon>Araneae</taxon>
        <taxon>Araneomorphae</taxon>
        <taxon>Entelegynae</taxon>
        <taxon>Araneoidea</taxon>
        <taxon>Araneidae</taxon>
        <taxon>Araneus</taxon>
    </lineage>
</organism>
<keyword evidence="1" id="KW-0732">Signal</keyword>
<keyword evidence="3" id="KW-1185">Reference proteome</keyword>
<dbReference type="AlphaFoldDB" id="A0A4Y2MG55"/>
<protein>
    <submittedName>
        <fullName evidence="2">Uncharacterized protein</fullName>
    </submittedName>
</protein>
<dbReference type="EMBL" id="BGPR01007261">
    <property type="protein sequence ID" value="GBN25579.1"/>
    <property type="molecule type" value="Genomic_DNA"/>
</dbReference>
<evidence type="ECO:0000313" key="3">
    <source>
        <dbReference type="Proteomes" id="UP000499080"/>
    </source>
</evidence>
<dbReference type="Proteomes" id="UP000499080">
    <property type="component" value="Unassembled WGS sequence"/>
</dbReference>
<feature type="signal peptide" evidence="1">
    <location>
        <begin position="1"/>
        <end position="17"/>
    </location>
</feature>
<reference evidence="2 3" key="1">
    <citation type="journal article" date="2019" name="Sci. Rep.">
        <title>Orb-weaving spider Araneus ventricosus genome elucidates the spidroin gene catalogue.</title>
        <authorList>
            <person name="Kono N."/>
            <person name="Nakamura H."/>
            <person name="Ohtoshi R."/>
            <person name="Moran D.A.P."/>
            <person name="Shinohara A."/>
            <person name="Yoshida Y."/>
            <person name="Fujiwara M."/>
            <person name="Mori M."/>
            <person name="Tomita M."/>
            <person name="Arakawa K."/>
        </authorList>
    </citation>
    <scope>NUCLEOTIDE SEQUENCE [LARGE SCALE GENOMIC DNA]</scope>
</reference>
<sequence length="129" mass="14312">MKGHSLILIVITKIIEALVPVVHQAVNTLFVEFAWLGLKPISSCVHDSFPCKSGDLSMPFSAEQRCECHMVKDWGCMASFPTLSTQTYSTCSVGELPYVVAHYHGAKPLYRTTGRFTETVRGNSNTFCH</sequence>
<evidence type="ECO:0000256" key="1">
    <source>
        <dbReference type="SAM" id="SignalP"/>
    </source>
</evidence>
<gene>
    <name evidence="2" type="ORF">AVEN_163929_1</name>
</gene>
<feature type="chain" id="PRO_5021478814" evidence="1">
    <location>
        <begin position="18"/>
        <end position="129"/>
    </location>
</feature>
<name>A0A4Y2MG55_ARAVE</name>
<evidence type="ECO:0000313" key="2">
    <source>
        <dbReference type="EMBL" id="GBN25579.1"/>
    </source>
</evidence>
<accession>A0A4Y2MG55</accession>
<dbReference type="OrthoDB" id="6470113at2759"/>